<comment type="caution">
    <text evidence="1">The sequence shown here is derived from an EMBL/GenBank/DDBJ whole genome shotgun (WGS) entry which is preliminary data.</text>
</comment>
<name>A0A9P5ZNI9_PLEER</name>
<dbReference type="EMBL" id="MU154656">
    <property type="protein sequence ID" value="KAF9489870.1"/>
    <property type="molecule type" value="Genomic_DNA"/>
</dbReference>
<dbReference type="Proteomes" id="UP000807025">
    <property type="component" value="Unassembled WGS sequence"/>
</dbReference>
<protein>
    <submittedName>
        <fullName evidence="1">Uncharacterized protein</fullName>
    </submittedName>
</protein>
<dbReference type="AlphaFoldDB" id="A0A9P5ZNI9"/>
<evidence type="ECO:0000313" key="1">
    <source>
        <dbReference type="EMBL" id="KAF9489870.1"/>
    </source>
</evidence>
<gene>
    <name evidence="1" type="ORF">BDN71DRAFT_249756</name>
</gene>
<proteinExistence type="predicted"/>
<reference evidence="1" key="1">
    <citation type="submission" date="2020-11" db="EMBL/GenBank/DDBJ databases">
        <authorList>
            <consortium name="DOE Joint Genome Institute"/>
            <person name="Ahrendt S."/>
            <person name="Riley R."/>
            <person name="Andreopoulos W."/>
            <person name="Labutti K."/>
            <person name="Pangilinan J."/>
            <person name="Ruiz-Duenas F.J."/>
            <person name="Barrasa J.M."/>
            <person name="Sanchez-Garcia M."/>
            <person name="Camarero S."/>
            <person name="Miyauchi S."/>
            <person name="Serrano A."/>
            <person name="Linde D."/>
            <person name="Babiker R."/>
            <person name="Drula E."/>
            <person name="Ayuso-Fernandez I."/>
            <person name="Pacheco R."/>
            <person name="Padilla G."/>
            <person name="Ferreira P."/>
            <person name="Barriuso J."/>
            <person name="Kellner H."/>
            <person name="Castanera R."/>
            <person name="Alfaro M."/>
            <person name="Ramirez L."/>
            <person name="Pisabarro A.G."/>
            <person name="Kuo A."/>
            <person name="Tritt A."/>
            <person name="Lipzen A."/>
            <person name="He G."/>
            <person name="Yan M."/>
            <person name="Ng V."/>
            <person name="Cullen D."/>
            <person name="Martin F."/>
            <person name="Rosso M.-N."/>
            <person name="Henrissat B."/>
            <person name="Hibbett D."/>
            <person name="Martinez A.T."/>
            <person name="Grigoriev I.V."/>
        </authorList>
    </citation>
    <scope>NUCLEOTIDE SEQUENCE</scope>
    <source>
        <strain evidence="1">ATCC 90797</strain>
    </source>
</reference>
<evidence type="ECO:0000313" key="2">
    <source>
        <dbReference type="Proteomes" id="UP000807025"/>
    </source>
</evidence>
<accession>A0A9P5ZNI9</accession>
<organism evidence="1 2">
    <name type="scientific">Pleurotus eryngii</name>
    <name type="common">Boletus of the steppes</name>
    <dbReference type="NCBI Taxonomy" id="5323"/>
    <lineage>
        <taxon>Eukaryota</taxon>
        <taxon>Fungi</taxon>
        <taxon>Dikarya</taxon>
        <taxon>Basidiomycota</taxon>
        <taxon>Agaricomycotina</taxon>
        <taxon>Agaricomycetes</taxon>
        <taxon>Agaricomycetidae</taxon>
        <taxon>Agaricales</taxon>
        <taxon>Pleurotineae</taxon>
        <taxon>Pleurotaceae</taxon>
        <taxon>Pleurotus</taxon>
    </lineage>
</organism>
<keyword evidence="2" id="KW-1185">Reference proteome</keyword>
<sequence>MEKRVLQGYIAASNPAACRLPRRRVSERPPIYLRPSTRREMRLPAFSRFGHTFFCTSVLARGAIAYSAPLFSSGPKQKINHQSIHLRSASPDCEGDYSAIFSTTRSTRSVHLHRLSDHQGNFRPYTGTTRVYSTLDSPVFIALESILGP</sequence>